<protein>
    <recommendedName>
        <fullName evidence="2">histidine kinase</fullName>
        <ecNumber evidence="2">2.7.13.3</ecNumber>
    </recommendedName>
</protein>
<comment type="catalytic activity">
    <reaction evidence="1">
        <text>ATP + protein L-histidine = ADP + protein N-phospho-L-histidine.</text>
        <dbReference type="EC" id="2.7.13.3"/>
    </reaction>
</comment>
<keyword evidence="7" id="KW-1133">Transmembrane helix</keyword>
<dbReference type="Gene3D" id="1.25.40.10">
    <property type="entry name" value="Tetratricopeptide repeat domain"/>
    <property type="match status" value="1"/>
</dbReference>
<keyword evidence="6" id="KW-0175">Coiled coil</keyword>
<proteinExistence type="predicted"/>
<keyword evidence="4 9" id="KW-0418">Kinase</keyword>
<dbReference type="Pfam" id="PF02518">
    <property type="entry name" value="HATPase_c"/>
    <property type="match status" value="1"/>
</dbReference>
<evidence type="ECO:0000256" key="5">
    <source>
        <dbReference type="ARBA" id="ARBA00023012"/>
    </source>
</evidence>
<dbReference type="InterPro" id="IPR011990">
    <property type="entry name" value="TPR-like_helical_dom_sf"/>
</dbReference>
<accession>A0A1H2SMC0</accession>
<feature type="coiled-coil region" evidence="6">
    <location>
        <begin position="304"/>
        <end position="331"/>
    </location>
</feature>
<dbReference type="PANTHER" id="PTHR24421:SF10">
    <property type="entry name" value="NITRATE_NITRITE SENSOR PROTEIN NARQ"/>
    <property type="match status" value="1"/>
</dbReference>
<reference evidence="10" key="1">
    <citation type="submission" date="2016-10" db="EMBL/GenBank/DDBJ databases">
        <authorList>
            <person name="Varghese N."/>
            <person name="Submissions S."/>
        </authorList>
    </citation>
    <scope>NUCLEOTIDE SEQUENCE [LARGE SCALE GENOMIC DNA]</scope>
    <source>
        <strain evidence="10">DSM 15718</strain>
    </source>
</reference>
<evidence type="ECO:0000313" key="9">
    <source>
        <dbReference type="EMBL" id="SDW32667.1"/>
    </source>
</evidence>
<dbReference type="SUPFAM" id="SSF55874">
    <property type="entry name" value="ATPase domain of HSP90 chaperone/DNA topoisomerase II/histidine kinase"/>
    <property type="match status" value="1"/>
</dbReference>
<dbReference type="STRING" id="229203.SAMN05444338_102115"/>
<feature type="transmembrane region" description="Helical" evidence="7">
    <location>
        <begin position="342"/>
        <end position="361"/>
    </location>
</feature>
<dbReference type="EMBL" id="FNMV01000002">
    <property type="protein sequence ID" value="SDW32667.1"/>
    <property type="molecule type" value="Genomic_DNA"/>
</dbReference>
<keyword evidence="7" id="KW-0812">Transmembrane</keyword>
<dbReference type="PANTHER" id="PTHR24421">
    <property type="entry name" value="NITRATE/NITRITE SENSOR PROTEIN NARX-RELATED"/>
    <property type="match status" value="1"/>
</dbReference>
<dbReference type="PROSITE" id="PS50109">
    <property type="entry name" value="HIS_KIN"/>
    <property type="match status" value="1"/>
</dbReference>
<organism evidence="9 10">
    <name type="scientific">Flavobacterium degerlachei</name>
    <dbReference type="NCBI Taxonomy" id="229203"/>
    <lineage>
        <taxon>Bacteria</taxon>
        <taxon>Pseudomonadati</taxon>
        <taxon>Bacteroidota</taxon>
        <taxon>Flavobacteriia</taxon>
        <taxon>Flavobacteriales</taxon>
        <taxon>Flavobacteriaceae</taxon>
        <taxon>Flavobacterium</taxon>
    </lineage>
</organism>
<evidence type="ECO:0000256" key="7">
    <source>
        <dbReference type="SAM" id="Phobius"/>
    </source>
</evidence>
<evidence type="ECO:0000256" key="2">
    <source>
        <dbReference type="ARBA" id="ARBA00012438"/>
    </source>
</evidence>
<evidence type="ECO:0000256" key="3">
    <source>
        <dbReference type="ARBA" id="ARBA00022679"/>
    </source>
</evidence>
<feature type="domain" description="Histidine kinase" evidence="8">
    <location>
        <begin position="397"/>
        <end position="589"/>
    </location>
</feature>
<evidence type="ECO:0000259" key="8">
    <source>
        <dbReference type="PROSITE" id="PS50109"/>
    </source>
</evidence>
<evidence type="ECO:0000313" key="10">
    <source>
        <dbReference type="Proteomes" id="UP000198569"/>
    </source>
</evidence>
<evidence type="ECO:0000256" key="1">
    <source>
        <dbReference type="ARBA" id="ARBA00000085"/>
    </source>
</evidence>
<dbReference type="InterPro" id="IPR036890">
    <property type="entry name" value="HATPase_C_sf"/>
</dbReference>
<dbReference type="GO" id="GO:0000160">
    <property type="term" value="P:phosphorelay signal transduction system"/>
    <property type="evidence" value="ECO:0007669"/>
    <property type="project" value="UniProtKB-KW"/>
</dbReference>
<dbReference type="SMART" id="SM00387">
    <property type="entry name" value="HATPase_c"/>
    <property type="match status" value="1"/>
</dbReference>
<dbReference type="SUPFAM" id="SSF48452">
    <property type="entry name" value="TPR-like"/>
    <property type="match status" value="1"/>
</dbReference>
<name>A0A1H2SMC0_9FLAO</name>
<keyword evidence="3" id="KW-0808">Transferase</keyword>
<evidence type="ECO:0000256" key="6">
    <source>
        <dbReference type="SAM" id="Coils"/>
    </source>
</evidence>
<dbReference type="EC" id="2.7.13.3" evidence="2"/>
<dbReference type="CDD" id="cd16917">
    <property type="entry name" value="HATPase_UhpB-NarQ-NarX-like"/>
    <property type="match status" value="1"/>
</dbReference>
<dbReference type="InterPro" id="IPR005467">
    <property type="entry name" value="His_kinase_dom"/>
</dbReference>
<dbReference type="AlphaFoldDB" id="A0A1H2SMC0"/>
<keyword evidence="5" id="KW-0902">Two-component regulatory system</keyword>
<evidence type="ECO:0000256" key="4">
    <source>
        <dbReference type="ARBA" id="ARBA00022777"/>
    </source>
</evidence>
<keyword evidence="7" id="KW-0472">Membrane</keyword>
<dbReference type="InterPro" id="IPR003594">
    <property type="entry name" value="HATPase_dom"/>
</dbReference>
<keyword evidence="10" id="KW-1185">Reference proteome</keyword>
<gene>
    <name evidence="9" type="ORF">SAMN05444338_102115</name>
</gene>
<dbReference type="Gene3D" id="3.30.565.10">
    <property type="entry name" value="Histidine kinase-like ATPase, C-terminal domain"/>
    <property type="match status" value="1"/>
</dbReference>
<dbReference type="Proteomes" id="UP000198569">
    <property type="component" value="Unassembled WGS sequence"/>
</dbReference>
<dbReference type="InterPro" id="IPR050482">
    <property type="entry name" value="Sensor_HK_TwoCompSys"/>
</dbReference>
<sequence>MVRNQLQIQQEFDQKKQELFNLHQFFMIQNRFLLLLLLLSAFFNHGLLSQNTPPTTKTITELTAEATSLMKDGKYEKSLIKSRVALKYAIALKDDDAIATCYNTIAANFDELTEPDKAFFYYQKGLIYASRTNNSQLKNWLYNNLGNIYCFNKKEYAKGIFYYKKSLDYSTKIHDSSAIVFTKLNITWAYFDIGHFKDGLPYLEFVNKHHENFGDSTTIAALNMLNGMYFNHTNEDEKANYFFNNSIKLAIKEGFKSDLAFAYLEYSKFLLKKGDHKKAYQNLALYNTTNAQVVDEDNLKKVNVAGINLQIDEYKREIDNIETKYKTKEQILLEKQSKNKQISIIIISLLLLVIILFYFFFQNTRLKQNNKLKDIQSKIQENIINASVNGQEMERKKIANFLHDNISALLSTAGLHLSVFSAKNQLESEEIMKTKAVLREAHDKVRDLSHELLPSLLTRFGLYYALNDLCEKNSNSSISFEYSSTMEMSVRYNEDFEMKIYFIITELLNNIIKHSNATHAFVGIEEKNNTLLIHVRDNGKGFDTNEYSIIEGFGLNQIKARINNIGGEITIQSKVKSGTSIHIKTPILYKK</sequence>
<dbReference type="GO" id="GO:0004673">
    <property type="term" value="F:protein histidine kinase activity"/>
    <property type="evidence" value="ECO:0007669"/>
    <property type="project" value="UniProtKB-EC"/>
</dbReference>